<evidence type="ECO:0000313" key="3">
    <source>
        <dbReference type="Proteomes" id="UP000018948"/>
    </source>
</evidence>
<dbReference type="Proteomes" id="UP000018948">
    <property type="component" value="Unassembled WGS sequence"/>
</dbReference>
<feature type="compositionally biased region" description="Polar residues" evidence="1">
    <location>
        <begin position="69"/>
        <end position="79"/>
    </location>
</feature>
<dbReference type="EMBL" id="ANIY01003627">
    <property type="protein sequence ID" value="ETP34472.1"/>
    <property type="molecule type" value="Genomic_DNA"/>
</dbReference>
<protein>
    <submittedName>
        <fullName evidence="2">Uncharacterized protein</fullName>
    </submittedName>
</protein>
<name>W2YI21_PHYNI</name>
<feature type="region of interest" description="Disordered" evidence="1">
    <location>
        <begin position="59"/>
        <end position="79"/>
    </location>
</feature>
<feature type="region of interest" description="Disordered" evidence="1">
    <location>
        <begin position="1"/>
        <end position="21"/>
    </location>
</feature>
<sequence length="115" mass="12735">MYRSSPYRTPRPNTAVGCRSPRSRCIVRSRSSAASHASRVAVGAGQHPVWRSIRSLSSRVRQYGRDDTQQPPTESSRAQQQWEVFVGRAILGVARCLRPCIAGPLMLARRTNAAT</sequence>
<proteinExistence type="predicted"/>
<dbReference type="AlphaFoldDB" id="W2YI21"/>
<evidence type="ECO:0000256" key="1">
    <source>
        <dbReference type="SAM" id="MobiDB-lite"/>
    </source>
</evidence>
<gene>
    <name evidence="2" type="ORF">F442_17209</name>
</gene>
<organism evidence="2 3">
    <name type="scientific">Phytophthora nicotianae P10297</name>
    <dbReference type="NCBI Taxonomy" id="1317064"/>
    <lineage>
        <taxon>Eukaryota</taxon>
        <taxon>Sar</taxon>
        <taxon>Stramenopiles</taxon>
        <taxon>Oomycota</taxon>
        <taxon>Peronosporomycetes</taxon>
        <taxon>Peronosporales</taxon>
        <taxon>Peronosporaceae</taxon>
        <taxon>Phytophthora</taxon>
    </lineage>
</organism>
<comment type="caution">
    <text evidence="2">The sequence shown here is derived from an EMBL/GenBank/DDBJ whole genome shotgun (WGS) entry which is preliminary data.</text>
</comment>
<evidence type="ECO:0000313" key="2">
    <source>
        <dbReference type="EMBL" id="ETP34472.1"/>
    </source>
</evidence>
<reference evidence="2 3" key="1">
    <citation type="submission" date="2013-11" db="EMBL/GenBank/DDBJ databases">
        <title>The Genome Sequence of Phytophthora parasitica P10297.</title>
        <authorList>
            <consortium name="The Broad Institute Genomics Platform"/>
            <person name="Russ C."/>
            <person name="Tyler B."/>
            <person name="Panabieres F."/>
            <person name="Shan W."/>
            <person name="Tripathy S."/>
            <person name="Grunwald N."/>
            <person name="Machado M."/>
            <person name="Johnson C.S."/>
            <person name="Walker B."/>
            <person name="Young S.K."/>
            <person name="Zeng Q."/>
            <person name="Gargeya S."/>
            <person name="Fitzgerald M."/>
            <person name="Haas B."/>
            <person name="Abouelleil A."/>
            <person name="Allen A.W."/>
            <person name="Alvarado L."/>
            <person name="Arachchi H.M."/>
            <person name="Berlin A.M."/>
            <person name="Chapman S.B."/>
            <person name="Gainer-Dewar J."/>
            <person name="Goldberg J."/>
            <person name="Griggs A."/>
            <person name="Gujja S."/>
            <person name="Hansen M."/>
            <person name="Howarth C."/>
            <person name="Imamovic A."/>
            <person name="Ireland A."/>
            <person name="Larimer J."/>
            <person name="McCowan C."/>
            <person name="Murphy C."/>
            <person name="Pearson M."/>
            <person name="Poon T.W."/>
            <person name="Priest M."/>
            <person name="Roberts A."/>
            <person name="Saif S."/>
            <person name="Shea T."/>
            <person name="Sisk P."/>
            <person name="Sykes S."/>
            <person name="Wortman J."/>
            <person name="Nusbaum C."/>
            <person name="Birren B."/>
        </authorList>
    </citation>
    <scope>NUCLEOTIDE SEQUENCE [LARGE SCALE GENOMIC DNA]</scope>
    <source>
        <strain evidence="2 3">P10297</strain>
    </source>
</reference>
<accession>W2YI21</accession>